<comment type="subcellular location">
    <subcellularLocation>
        <location evidence="1">Membrane</location>
        <topology evidence="1">Multi-pass membrane protein</topology>
    </subcellularLocation>
</comment>
<feature type="domain" description="ABC transporter family G" evidence="9">
    <location>
        <begin position="358"/>
        <end position="517"/>
    </location>
</feature>
<name>A0A2N9HMF1_FAGSY</name>
<dbReference type="Gene3D" id="3.40.50.300">
    <property type="entry name" value="P-loop containing nucleotide triphosphate hydrolases"/>
    <property type="match status" value="1"/>
</dbReference>
<dbReference type="PANTHER" id="PTHR48041">
    <property type="entry name" value="ABC TRANSPORTER G FAMILY MEMBER 28"/>
    <property type="match status" value="1"/>
</dbReference>
<dbReference type="SUPFAM" id="SSF52540">
    <property type="entry name" value="P-loop containing nucleoside triphosphate hydrolases"/>
    <property type="match status" value="1"/>
</dbReference>
<proteinExistence type="predicted"/>
<keyword evidence="4" id="KW-1133">Transmembrane helix</keyword>
<dbReference type="InterPro" id="IPR027417">
    <property type="entry name" value="P-loop_NTPase"/>
</dbReference>
<accession>A0A2N9HMF1</accession>
<organism evidence="10">
    <name type="scientific">Fagus sylvatica</name>
    <name type="common">Beechnut</name>
    <dbReference type="NCBI Taxonomy" id="28930"/>
    <lineage>
        <taxon>Eukaryota</taxon>
        <taxon>Viridiplantae</taxon>
        <taxon>Streptophyta</taxon>
        <taxon>Embryophyta</taxon>
        <taxon>Tracheophyta</taxon>
        <taxon>Spermatophyta</taxon>
        <taxon>Magnoliopsida</taxon>
        <taxon>eudicotyledons</taxon>
        <taxon>Gunneridae</taxon>
        <taxon>Pentapetalae</taxon>
        <taxon>rosids</taxon>
        <taxon>fabids</taxon>
        <taxon>Fagales</taxon>
        <taxon>Fagaceae</taxon>
        <taxon>Fagus</taxon>
    </lineage>
</organism>
<dbReference type="GO" id="GO:0005524">
    <property type="term" value="F:ATP binding"/>
    <property type="evidence" value="ECO:0007669"/>
    <property type="project" value="InterPro"/>
</dbReference>
<feature type="domain" description="ABC transporter" evidence="8">
    <location>
        <begin position="215"/>
        <end position="297"/>
    </location>
</feature>
<dbReference type="Pfam" id="PF19055">
    <property type="entry name" value="ABC2_membrane_7"/>
    <property type="match status" value="1"/>
</dbReference>
<reference evidence="10" key="1">
    <citation type="submission" date="2018-02" db="EMBL/GenBank/DDBJ databases">
        <authorList>
            <person name="Cohen D.B."/>
            <person name="Kent A.D."/>
        </authorList>
    </citation>
    <scope>NUCLEOTIDE SEQUENCE</scope>
</reference>
<dbReference type="InterPro" id="IPR050352">
    <property type="entry name" value="ABCG_transporters"/>
</dbReference>
<evidence type="ECO:0000256" key="2">
    <source>
        <dbReference type="ARBA" id="ARBA00022448"/>
    </source>
</evidence>
<feature type="region of interest" description="Disordered" evidence="6">
    <location>
        <begin position="84"/>
        <end position="108"/>
    </location>
</feature>
<feature type="compositionally biased region" description="Basic and acidic residues" evidence="6">
    <location>
        <begin position="126"/>
        <end position="145"/>
    </location>
</feature>
<evidence type="ECO:0000256" key="3">
    <source>
        <dbReference type="ARBA" id="ARBA00022692"/>
    </source>
</evidence>
<evidence type="ECO:0008006" key="11">
    <source>
        <dbReference type="Google" id="ProtNLM"/>
    </source>
</evidence>
<evidence type="ECO:0000256" key="5">
    <source>
        <dbReference type="ARBA" id="ARBA00023136"/>
    </source>
</evidence>
<protein>
    <recommendedName>
        <fullName evidence="11">ABC transporter domain-containing protein</fullName>
    </recommendedName>
</protein>
<dbReference type="GO" id="GO:0016020">
    <property type="term" value="C:membrane"/>
    <property type="evidence" value="ECO:0007669"/>
    <property type="project" value="UniProtKB-SubCell"/>
</dbReference>
<evidence type="ECO:0000256" key="1">
    <source>
        <dbReference type="ARBA" id="ARBA00004141"/>
    </source>
</evidence>
<gene>
    <name evidence="10" type="ORF">FSB_LOCUS40795</name>
</gene>
<dbReference type="AlphaFoldDB" id="A0A2N9HMF1"/>
<dbReference type="InterPro" id="IPR003439">
    <property type="entry name" value="ABC_transporter-like_ATP-bd"/>
</dbReference>
<sequence length="517" mass="56833">MFGLMLLVLVTYSVQLDHIVQLPPADLIAVVECFKLNSCSPDTANQKIKAYGILVLVGLSTMLMIIYHCSDQVLTTRQRRVAKHREAAARSAKETAKASQSWKTAKHAAKKHASGLQAHLSSMFSPKKDVKDPEKLQVSDEAKSDIDDDPLPCPQSIALGTSLPSIVTSVEDKKEPNEMMPEIEDDQESYQGFSIGAGDKSIKKCPKGKTDSFANFQPGRITAVLGPSGAGKTTFLSAVAGKAIGCTMSGSILINGKNDSIHSYKKIIGFVPQDDIVHGNLTVEENFWFSAKFSEDILGWNSGKARNLWRLEKESKCWIGNGHGTFTVDLKMNPHLVWTVHHLYKSLEPFDVKLLKGYVLFNMFDDLILLAKGGLIVYHGPVKKVEEYFASLGINILERVNPPEHLIDIVEGIVISGGSSGVSHEDLAVRWMLHNGYSAPTDMLQNAAGLARSSMGVIPASETNPAGIGMEEHSFSGELWQSMKSKVELQRDKIQLYFLNSKDLTNRTTPGVFQQYK</sequence>
<evidence type="ECO:0000259" key="8">
    <source>
        <dbReference type="Pfam" id="PF00005"/>
    </source>
</evidence>
<evidence type="ECO:0000256" key="7">
    <source>
        <dbReference type="SAM" id="SignalP"/>
    </source>
</evidence>
<dbReference type="EMBL" id="OIVN01003680">
    <property type="protein sequence ID" value="SPD12913.1"/>
    <property type="molecule type" value="Genomic_DNA"/>
</dbReference>
<evidence type="ECO:0000313" key="10">
    <source>
        <dbReference type="EMBL" id="SPD12913.1"/>
    </source>
</evidence>
<dbReference type="Pfam" id="PF00005">
    <property type="entry name" value="ABC_tran"/>
    <property type="match status" value="1"/>
</dbReference>
<keyword evidence="5" id="KW-0472">Membrane</keyword>
<dbReference type="PANTHER" id="PTHR48041:SF91">
    <property type="entry name" value="ABC TRANSPORTER G FAMILY MEMBER 28"/>
    <property type="match status" value="1"/>
</dbReference>
<dbReference type="GO" id="GO:0140359">
    <property type="term" value="F:ABC-type transporter activity"/>
    <property type="evidence" value="ECO:0007669"/>
    <property type="project" value="InterPro"/>
</dbReference>
<feature type="chain" id="PRO_5014815579" description="ABC transporter domain-containing protein" evidence="7">
    <location>
        <begin position="17"/>
        <end position="517"/>
    </location>
</feature>
<dbReference type="GO" id="GO:0016887">
    <property type="term" value="F:ATP hydrolysis activity"/>
    <property type="evidence" value="ECO:0007669"/>
    <property type="project" value="InterPro"/>
</dbReference>
<evidence type="ECO:0000256" key="6">
    <source>
        <dbReference type="SAM" id="MobiDB-lite"/>
    </source>
</evidence>
<evidence type="ECO:0000259" key="9">
    <source>
        <dbReference type="Pfam" id="PF19055"/>
    </source>
</evidence>
<feature type="signal peptide" evidence="7">
    <location>
        <begin position="1"/>
        <end position="16"/>
    </location>
</feature>
<evidence type="ECO:0000256" key="4">
    <source>
        <dbReference type="ARBA" id="ARBA00022989"/>
    </source>
</evidence>
<keyword evidence="2" id="KW-0813">Transport</keyword>
<feature type="compositionally biased region" description="Basic and acidic residues" evidence="6">
    <location>
        <begin position="84"/>
        <end position="96"/>
    </location>
</feature>
<dbReference type="InterPro" id="IPR043926">
    <property type="entry name" value="ABCG_dom"/>
</dbReference>
<feature type="region of interest" description="Disordered" evidence="6">
    <location>
        <begin position="121"/>
        <end position="151"/>
    </location>
</feature>
<keyword evidence="3" id="KW-0812">Transmembrane</keyword>
<keyword evidence="7" id="KW-0732">Signal</keyword>